<evidence type="ECO:0000259" key="4">
    <source>
        <dbReference type="PROSITE" id="PS50977"/>
    </source>
</evidence>
<evidence type="ECO:0000313" key="6">
    <source>
        <dbReference type="Proteomes" id="UP001595387"/>
    </source>
</evidence>
<proteinExistence type="predicted"/>
<dbReference type="InterPro" id="IPR023772">
    <property type="entry name" value="DNA-bd_HTH_TetR-type_CS"/>
</dbReference>
<dbReference type="PROSITE" id="PS01081">
    <property type="entry name" value="HTH_TETR_1"/>
    <property type="match status" value="1"/>
</dbReference>
<dbReference type="PANTHER" id="PTHR43479:SF22">
    <property type="entry name" value="TRANSCRIPTIONAL REGULATOR, TETR FAMILY"/>
    <property type="match status" value="1"/>
</dbReference>
<dbReference type="InterPro" id="IPR009057">
    <property type="entry name" value="Homeodomain-like_sf"/>
</dbReference>
<dbReference type="Proteomes" id="UP001595387">
    <property type="component" value="Unassembled WGS sequence"/>
</dbReference>
<dbReference type="EMBL" id="JBHRRZ010000031">
    <property type="protein sequence ID" value="MFC2949144.1"/>
    <property type="molecule type" value="Genomic_DNA"/>
</dbReference>
<accession>A0ABV7A8L7</accession>
<name>A0ABV7A8L7_9BACI</name>
<evidence type="ECO:0000256" key="3">
    <source>
        <dbReference type="PROSITE-ProRule" id="PRU00335"/>
    </source>
</evidence>
<comment type="caution">
    <text evidence="5">The sequence shown here is derived from an EMBL/GenBank/DDBJ whole genome shotgun (WGS) entry which is preliminary data.</text>
</comment>
<feature type="domain" description="HTH tetR-type" evidence="4">
    <location>
        <begin position="2"/>
        <end position="62"/>
    </location>
</feature>
<dbReference type="Pfam" id="PF00440">
    <property type="entry name" value="TetR_N"/>
    <property type="match status" value="1"/>
</dbReference>
<protein>
    <submittedName>
        <fullName evidence="5">TetR/AcrR family transcriptional regulator</fullName>
    </submittedName>
</protein>
<dbReference type="SUPFAM" id="SSF46689">
    <property type="entry name" value="Homeodomain-like"/>
    <property type="match status" value="1"/>
</dbReference>
<dbReference type="RefSeq" id="WP_390306941.1">
    <property type="nucleotide sequence ID" value="NZ_JBHRRZ010000031.1"/>
</dbReference>
<reference evidence="6" key="1">
    <citation type="journal article" date="2019" name="Int. J. Syst. Evol. Microbiol.">
        <title>The Global Catalogue of Microorganisms (GCM) 10K type strain sequencing project: providing services to taxonomists for standard genome sequencing and annotation.</title>
        <authorList>
            <consortium name="The Broad Institute Genomics Platform"/>
            <consortium name="The Broad Institute Genome Sequencing Center for Infectious Disease"/>
            <person name="Wu L."/>
            <person name="Ma J."/>
        </authorList>
    </citation>
    <scope>NUCLEOTIDE SEQUENCE [LARGE SCALE GENOMIC DNA]</scope>
    <source>
        <strain evidence="6">KCTC 13193</strain>
    </source>
</reference>
<dbReference type="PANTHER" id="PTHR43479">
    <property type="entry name" value="ACREF/ENVCD OPERON REPRESSOR-RELATED"/>
    <property type="match status" value="1"/>
</dbReference>
<dbReference type="PROSITE" id="PS50977">
    <property type="entry name" value="HTH_TETR_2"/>
    <property type="match status" value="1"/>
</dbReference>
<organism evidence="5 6">
    <name type="scientific">Virgibacillus sediminis</name>
    <dbReference type="NCBI Taxonomy" id="202260"/>
    <lineage>
        <taxon>Bacteria</taxon>
        <taxon>Bacillati</taxon>
        <taxon>Bacillota</taxon>
        <taxon>Bacilli</taxon>
        <taxon>Bacillales</taxon>
        <taxon>Bacillaceae</taxon>
        <taxon>Virgibacillus</taxon>
    </lineage>
</organism>
<evidence type="ECO:0000256" key="2">
    <source>
        <dbReference type="ARBA" id="ARBA00023125"/>
    </source>
</evidence>
<evidence type="ECO:0000313" key="5">
    <source>
        <dbReference type="EMBL" id="MFC2949144.1"/>
    </source>
</evidence>
<dbReference type="InterPro" id="IPR001647">
    <property type="entry name" value="HTH_TetR"/>
</dbReference>
<gene>
    <name evidence="5" type="ORF">ACFODW_12455</name>
</gene>
<keyword evidence="2 3" id="KW-0238">DNA-binding</keyword>
<dbReference type="InterPro" id="IPR050624">
    <property type="entry name" value="HTH-type_Tx_Regulator"/>
</dbReference>
<evidence type="ECO:0000256" key="1">
    <source>
        <dbReference type="ARBA" id="ARBA00022491"/>
    </source>
</evidence>
<sequence>MNEKKRKLIEAGMKLVAAKGYHSTSIQEISEEAGVSKGTFYIYFQSKEDFVTTAYGYFHDLIYREFRQINMEDHSPRKQVERQINFLLSCVDKYKEIIIMYFQEHISIGENTDKLAETSKRESFIWMRDNILTIYGDQVEAYLADLVIQMEGILHGYMKWVVLEDIEIDKERLGAFVLNRMDSLVRGVVAGEEAPLITLESFPAGYRFDPPQSSQTMEEILEVFRGKVNSLAIPEQKRSQLLEALKAMEQEAGSDAPNHVVIQGLFSHFSRYPEVQEECRKLAALWNIELLD</sequence>
<dbReference type="PRINTS" id="PR00455">
    <property type="entry name" value="HTHTETR"/>
</dbReference>
<keyword evidence="6" id="KW-1185">Reference proteome</keyword>
<dbReference type="Gene3D" id="1.10.357.10">
    <property type="entry name" value="Tetracycline Repressor, domain 2"/>
    <property type="match status" value="1"/>
</dbReference>
<keyword evidence="1" id="KW-0678">Repressor</keyword>
<feature type="DNA-binding region" description="H-T-H motif" evidence="3">
    <location>
        <begin position="25"/>
        <end position="44"/>
    </location>
</feature>